<gene>
    <name evidence="2" type="ORF">TSPGSL018_19778</name>
</gene>
<accession>A0A061QZ84</accession>
<reference evidence="2" key="1">
    <citation type="submission" date="2014-05" db="EMBL/GenBank/DDBJ databases">
        <title>The transcriptome of the halophilic microalga Tetraselmis sp. GSL018 isolated from the Great Salt Lake, Utah.</title>
        <authorList>
            <person name="Jinkerson R.E."/>
            <person name="D'Adamo S."/>
            <person name="Posewitz M.C."/>
        </authorList>
    </citation>
    <scope>NUCLEOTIDE SEQUENCE</scope>
    <source>
        <strain evidence="2">GSL018</strain>
    </source>
</reference>
<dbReference type="EMBL" id="GBEZ01023089">
    <property type="protein sequence ID" value="JAC63779.1"/>
    <property type="molecule type" value="Transcribed_RNA"/>
</dbReference>
<feature type="chain" id="PRO_5001605477" evidence="1">
    <location>
        <begin position="25"/>
        <end position="383"/>
    </location>
</feature>
<sequence length="383" mass="43492">MRLSLTLYLVGFVQFVSLTVSVGASNSDLPSDWTSGAGGWQSNPIKGYVCAKGSFHYHNTLAQFATTMKKRELELGLHNRGGLRYPNAYALWSVVLALKPKLIVESGVHNGHTSWLLRRASDTYGGATIVRLDPNAAGWKDNNTDRTIDLRGQRFKDFNNVRWQERFSSEALSTALVFFDDHQDQVQRLLQAKRHGFLHLYFDDNYIAGTGDAFSVKDACDGAESQGGGFVRLAFGGPKPFRCTNFKRQCHEAGDAELSRAYLTLTTNVEVYWEPAPFATLTAPYQVLRKYFDGGQYLGPKSNVWNVEHFHEAVVEASYKQPLLSLEEVARTLEIPKPDLEQEMQYFVPNAYVKLKAYTVPYSMNSRVFRNWLPPRRRYRTEF</sequence>
<dbReference type="PANTHER" id="PTHR36362:SF1">
    <property type="entry name" value="DNA-DIRECTED RNA POLYMERASE SUBUNIT BETA"/>
    <property type="match status" value="1"/>
</dbReference>
<proteinExistence type="predicted"/>
<evidence type="ECO:0000256" key="1">
    <source>
        <dbReference type="SAM" id="SignalP"/>
    </source>
</evidence>
<keyword evidence="1" id="KW-0732">Signal</keyword>
<organism evidence="2">
    <name type="scientific">Tetraselmis sp. GSL018</name>
    <dbReference type="NCBI Taxonomy" id="582737"/>
    <lineage>
        <taxon>Eukaryota</taxon>
        <taxon>Viridiplantae</taxon>
        <taxon>Chlorophyta</taxon>
        <taxon>core chlorophytes</taxon>
        <taxon>Chlorodendrophyceae</taxon>
        <taxon>Chlorodendrales</taxon>
        <taxon>Chlorodendraceae</taxon>
        <taxon>Tetraselmis</taxon>
    </lineage>
</organism>
<evidence type="ECO:0000313" key="2">
    <source>
        <dbReference type="EMBL" id="JAC63779.1"/>
    </source>
</evidence>
<protein>
    <submittedName>
        <fullName evidence="2">Uncharacterized protein</fullName>
    </submittedName>
</protein>
<dbReference type="Gene3D" id="3.40.50.150">
    <property type="entry name" value="Vaccinia Virus protein VP39"/>
    <property type="match status" value="1"/>
</dbReference>
<feature type="non-terminal residue" evidence="2">
    <location>
        <position position="383"/>
    </location>
</feature>
<name>A0A061QZ84_9CHLO</name>
<dbReference type="GO" id="GO:0012505">
    <property type="term" value="C:endomembrane system"/>
    <property type="evidence" value="ECO:0007669"/>
    <property type="project" value="TreeGrafter"/>
</dbReference>
<dbReference type="InterPro" id="IPR029063">
    <property type="entry name" value="SAM-dependent_MTases_sf"/>
</dbReference>
<dbReference type="PANTHER" id="PTHR36362">
    <property type="entry name" value="DNA-DIRECTED RNA POLYMERASE SUBUNIT BETA"/>
    <property type="match status" value="1"/>
</dbReference>
<feature type="signal peptide" evidence="1">
    <location>
        <begin position="1"/>
        <end position="24"/>
    </location>
</feature>
<dbReference type="AlphaFoldDB" id="A0A061QZ84"/>